<evidence type="ECO:0000256" key="2">
    <source>
        <dbReference type="ARBA" id="ARBA00022723"/>
    </source>
</evidence>
<dbReference type="Pfam" id="PF02668">
    <property type="entry name" value="TauD"/>
    <property type="match status" value="1"/>
</dbReference>
<dbReference type="InterPro" id="IPR042098">
    <property type="entry name" value="TauD-like_sf"/>
</dbReference>
<dbReference type="Proteomes" id="UP000509510">
    <property type="component" value="Chromosome V"/>
</dbReference>
<dbReference type="RefSeq" id="XP_035348274.1">
    <property type="nucleotide sequence ID" value="XM_035492381.1"/>
</dbReference>
<reference evidence="8" key="1">
    <citation type="submission" date="2020-06" db="EMBL/GenBank/DDBJ databases">
        <title>A chromosome-scale genome assembly of Talaromyces rugulosus W13939.</title>
        <authorList>
            <person name="Wang B."/>
            <person name="Guo L."/>
            <person name="Ye K."/>
            <person name="Wang L."/>
        </authorList>
    </citation>
    <scope>NUCLEOTIDE SEQUENCE [LARGE SCALE GENOMIC DNA]</scope>
    <source>
        <strain evidence="8">W13939</strain>
    </source>
</reference>
<sequence length="149" mass="16939">MSLSHIHIRTYENTCPTNKSSRPDAIQDGLLTFKPVFQSCDSTFGAEVSGVNWSELIPKEIVAQLVILQDKYGVLIFRQTGLDNSRHIAFSQQLGEKLEINPFFYGRENDRLGEPLLFDVGNIELDGSLVKRDSRRWHHSLGNALWHTV</sequence>
<keyword evidence="4" id="KW-0560">Oxidoreductase</keyword>
<dbReference type="GO" id="GO:0046872">
    <property type="term" value="F:metal ion binding"/>
    <property type="evidence" value="ECO:0007669"/>
    <property type="project" value="UniProtKB-KW"/>
</dbReference>
<accession>A0A7H8R6X1</accession>
<evidence type="ECO:0000256" key="3">
    <source>
        <dbReference type="ARBA" id="ARBA00022964"/>
    </source>
</evidence>
<dbReference type="Gene3D" id="3.60.130.10">
    <property type="entry name" value="Clavaminate synthase-like"/>
    <property type="match status" value="1"/>
</dbReference>
<keyword evidence="3" id="KW-0223">Dioxygenase</keyword>
<dbReference type="OrthoDB" id="5818554at2759"/>
<dbReference type="GeneID" id="55996740"/>
<comment type="similarity">
    <text evidence="1">Belongs to the TfdA dioxygenase family.</text>
</comment>
<evidence type="ECO:0000259" key="6">
    <source>
        <dbReference type="Pfam" id="PF02668"/>
    </source>
</evidence>
<dbReference type="AlphaFoldDB" id="A0A7H8R6X1"/>
<gene>
    <name evidence="7" type="ORF">TRUGW13939_09256</name>
</gene>
<dbReference type="EMBL" id="CP055902">
    <property type="protein sequence ID" value="QKX62100.1"/>
    <property type="molecule type" value="Genomic_DNA"/>
</dbReference>
<evidence type="ECO:0000313" key="7">
    <source>
        <dbReference type="EMBL" id="QKX62100.1"/>
    </source>
</evidence>
<organism evidence="7 8">
    <name type="scientific">Talaromyces rugulosus</name>
    <name type="common">Penicillium rugulosum</name>
    <dbReference type="NCBI Taxonomy" id="121627"/>
    <lineage>
        <taxon>Eukaryota</taxon>
        <taxon>Fungi</taxon>
        <taxon>Dikarya</taxon>
        <taxon>Ascomycota</taxon>
        <taxon>Pezizomycotina</taxon>
        <taxon>Eurotiomycetes</taxon>
        <taxon>Eurotiomycetidae</taxon>
        <taxon>Eurotiales</taxon>
        <taxon>Trichocomaceae</taxon>
        <taxon>Talaromyces</taxon>
        <taxon>Talaromyces sect. Islandici</taxon>
    </lineage>
</organism>
<proteinExistence type="inferred from homology"/>
<keyword evidence="8" id="KW-1185">Reference proteome</keyword>
<dbReference type="PANTHER" id="PTHR43779">
    <property type="entry name" value="DIOXYGENASE RV0097-RELATED"/>
    <property type="match status" value="1"/>
</dbReference>
<evidence type="ECO:0000256" key="1">
    <source>
        <dbReference type="ARBA" id="ARBA00005896"/>
    </source>
</evidence>
<keyword evidence="2" id="KW-0479">Metal-binding</keyword>
<dbReference type="InterPro" id="IPR051178">
    <property type="entry name" value="TfdA_dioxygenase"/>
</dbReference>
<dbReference type="GO" id="GO:0051213">
    <property type="term" value="F:dioxygenase activity"/>
    <property type="evidence" value="ECO:0007669"/>
    <property type="project" value="UniProtKB-KW"/>
</dbReference>
<dbReference type="PANTHER" id="PTHR43779:SF3">
    <property type="entry name" value="(3R)-3-[(CARBOXYMETHYL)AMINO]FATTY ACID OXYGENASE_DECARBOXYLASE"/>
    <property type="match status" value="1"/>
</dbReference>
<evidence type="ECO:0000313" key="8">
    <source>
        <dbReference type="Proteomes" id="UP000509510"/>
    </source>
</evidence>
<protein>
    <recommendedName>
        <fullName evidence="6">TauD/TfdA-like domain-containing protein</fullName>
    </recommendedName>
</protein>
<keyword evidence="5" id="KW-0408">Iron</keyword>
<dbReference type="InterPro" id="IPR003819">
    <property type="entry name" value="TauD/TfdA-like"/>
</dbReference>
<feature type="domain" description="TauD/TfdA-like" evidence="6">
    <location>
        <begin position="42"/>
        <end position="141"/>
    </location>
</feature>
<dbReference type="SUPFAM" id="SSF51197">
    <property type="entry name" value="Clavaminate synthase-like"/>
    <property type="match status" value="1"/>
</dbReference>
<dbReference type="KEGG" id="trg:TRUGW13939_09256"/>
<evidence type="ECO:0000256" key="5">
    <source>
        <dbReference type="ARBA" id="ARBA00023004"/>
    </source>
</evidence>
<evidence type="ECO:0000256" key="4">
    <source>
        <dbReference type="ARBA" id="ARBA00023002"/>
    </source>
</evidence>
<name>A0A7H8R6X1_TALRU</name>